<proteinExistence type="inferred from homology"/>
<protein>
    <recommendedName>
        <fullName evidence="10">FAD-binding domain-containing protein</fullName>
    </recommendedName>
</protein>
<reference evidence="8" key="1">
    <citation type="journal article" date="2023" name="Mol. Phylogenet. Evol.">
        <title>Genome-scale phylogeny and comparative genomics of the fungal order Sordariales.</title>
        <authorList>
            <person name="Hensen N."/>
            <person name="Bonometti L."/>
            <person name="Westerberg I."/>
            <person name="Brannstrom I.O."/>
            <person name="Guillou S."/>
            <person name="Cros-Aarteil S."/>
            <person name="Calhoun S."/>
            <person name="Haridas S."/>
            <person name="Kuo A."/>
            <person name="Mondo S."/>
            <person name="Pangilinan J."/>
            <person name="Riley R."/>
            <person name="LaButti K."/>
            <person name="Andreopoulos B."/>
            <person name="Lipzen A."/>
            <person name="Chen C."/>
            <person name="Yan M."/>
            <person name="Daum C."/>
            <person name="Ng V."/>
            <person name="Clum A."/>
            <person name="Steindorff A."/>
            <person name="Ohm R.A."/>
            <person name="Martin F."/>
            <person name="Silar P."/>
            <person name="Natvig D.O."/>
            <person name="Lalanne C."/>
            <person name="Gautier V."/>
            <person name="Ament-Velasquez S.L."/>
            <person name="Kruys A."/>
            <person name="Hutchinson M.I."/>
            <person name="Powell A.J."/>
            <person name="Barry K."/>
            <person name="Miller A.N."/>
            <person name="Grigoriev I.V."/>
            <person name="Debuchy R."/>
            <person name="Gladieux P."/>
            <person name="Hiltunen Thoren M."/>
            <person name="Johannesson H."/>
        </authorList>
    </citation>
    <scope>NUCLEOTIDE SEQUENCE</scope>
    <source>
        <strain evidence="8">CBS 731.68</strain>
    </source>
</reference>
<dbReference type="GO" id="GO:0016709">
    <property type="term" value="F:oxidoreductase activity, acting on paired donors, with incorporation or reduction of molecular oxygen, NAD(P)H as one donor, and incorporation of one atom of oxygen"/>
    <property type="evidence" value="ECO:0007669"/>
    <property type="project" value="UniProtKB-ARBA"/>
</dbReference>
<comment type="caution">
    <text evidence="8">The sequence shown here is derived from an EMBL/GenBank/DDBJ whole genome shotgun (WGS) entry which is preliminary data.</text>
</comment>
<dbReference type="Proteomes" id="UP001302602">
    <property type="component" value="Unassembled WGS sequence"/>
</dbReference>
<evidence type="ECO:0000256" key="2">
    <source>
        <dbReference type="ARBA" id="ARBA00007801"/>
    </source>
</evidence>
<sequence>MTHDPDVLIVGAGPVGTSLALELALHGISFRIIDREPVRSNKSRALIIQPRTLELLNRHGVANTLISRGRILRGGEVYINKQLASKLALDDLGTTDTEFPLPLNVSQAETEGFLDECLSKYGHSVERPVTATSITQDDSGVTTIVKLPDGTSETIRSKYVVGCDGAHSVVRHASKKMTFPGGPYPQNFVLCDVHLHDTNIPLDRLTLHLDDKGSLATLPLSNDLIRVIASRIWVGSEDDDEPTLDQLQAYFTSMTSPGSGILHDPVWLTRFRLHHRCVNQYRDDRLFVAGDAAHIHSPAGGQGMNAGIQDAINLGWKLAHALTLQSSQLKPSASDDSRSLASASVSASAAAADALLDTYNLERRPIGLTLLRGTDRIFSFFSAPTPWFVPLRNFFLRRVMPWANRSRSRRKRVFHFISQFGVTYRGTSRIVGEASDGWFGWRAKKVRGGDRLLDGKIVNRQGQETSLQRVCKGTPHHLLLFAGELGEQEAATAAQRVVSVCKAKLSVHYIARGDRTVPSEEWYSDPEGALHDKFGFGTKPGYVFVRPDGYLAHIGPLAKLDQLLSFLEGYLVSPVVIPSRSPLSFVVSPAVWAVVCAYLVTKAVTKLSRLIAQRS</sequence>
<keyword evidence="4" id="KW-0274">FAD</keyword>
<name>A0AAN6UAH0_9PEZI</name>
<keyword evidence="9" id="KW-1185">Reference proteome</keyword>
<dbReference type="GO" id="GO:0071949">
    <property type="term" value="F:FAD binding"/>
    <property type="evidence" value="ECO:0007669"/>
    <property type="project" value="InterPro"/>
</dbReference>
<organism evidence="8 9">
    <name type="scientific">Parathielavia appendiculata</name>
    <dbReference type="NCBI Taxonomy" id="2587402"/>
    <lineage>
        <taxon>Eukaryota</taxon>
        <taxon>Fungi</taxon>
        <taxon>Dikarya</taxon>
        <taxon>Ascomycota</taxon>
        <taxon>Pezizomycotina</taxon>
        <taxon>Sordariomycetes</taxon>
        <taxon>Sordariomycetidae</taxon>
        <taxon>Sordariales</taxon>
        <taxon>Chaetomiaceae</taxon>
        <taxon>Parathielavia</taxon>
    </lineage>
</organism>
<accession>A0AAN6UAH0</accession>
<dbReference type="InterPro" id="IPR050641">
    <property type="entry name" value="RIFMO-like"/>
</dbReference>
<dbReference type="AlphaFoldDB" id="A0AAN6UAH0"/>
<comment type="similarity">
    <text evidence="2">Belongs to the PheA/TfdB FAD monooxygenase family.</text>
</comment>
<gene>
    <name evidence="8" type="ORF">N657DRAFT_567023</name>
</gene>
<evidence type="ECO:0000256" key="4">
    <source>
        <dbReference type="ARBA" id="ARBA00022827"/>
    </source>
</evidence>
<dbReference type="InterPro" id="IPR036249">
    <property type="entry name" value="Thioredoxin-like_sf"/>
</dbReference>
<evidence type="ECO:0000259" key="7">
    <source>
        <dbReference type="Pfam" id="PF07976"/>
    </source>
</evidence>
<dbReference type="Gene3D" id="3.40.30.20">
    <property type="match status" value="1"/>
</dbReference>
<dbReference type="Gene3D" id="3.30.70.2450">
    <property type="match status" value="1"/>
</dbReference>
<feature type="domain" description="FAD-binding" evidence="6">
    <location>
        <begin position="6"/>
        <end position="344"/>
    </location>
</feature>
<evidence type="ECO:0008006" key="10">
    <source>
        <dbReference type="Google" id="ProtNLM"/>
    </source>
</evidence>
<evidence type="ECO:0000256" key="1">
    <source>
        <dbReference type="ARBA" id="ARBA00001974"/>
    </source>
</evidence>
<evidence type="ECO:0000256" key="3">
    <source>
        <dbReference type="ARBA" id="ARBA00022630"/>
    </source>
</evidence>
<dbReference type="PRINTS" id="PR00420">
    <property type="entry name" value="RNGMNOXGNASE"/>
</dbReference>
<keyword evidence="3" id="KW-0285">Flavoprotein</keyword>
<dbReference type="InterPro" id="IPR036188">
    <property type="entry name" value="FAD/NAD-bd_sf"/>
</dbReference>
<evidence type="ECO:0000256" key="5">
    <source>
        <dbReference type="ARBA" id="ARBA00023002"/>
    </source>
</evidence>
<dbReference type="InterPro" id="IPR038220">
    <property type="entry name" value="PHOX_C_sf"/>
</dbReference>
<dbReference type="SUPFAM" id="SSF51905">
    <property type="entry name" value="FAD/NAD(P)-binding domain"/>
    <property type="match status" value="1"/>
</dbReference>
<dbReference type="PANTHER" id="PTHR43004:SF19">
    <property type="entry name" value="BINDING MONOOXYGENASE, PUTATIVE (JCVI)-RELATED"/>
    <property type="match status" value="1"/>
</dbReference>
<evidence type="ECO:0000259" key="6">
    <source>
        <dbReference type="Pfam" id="PF01494"/>
    </source>
</evidence>
<evidence type="ECO:0000313" key="8">
    <source>
        <dbReference type="EMBL" id="KAK4127996.1"/>
    </source>
</evidence>
<dbReference type="InterPro" id="IPR012941">
    <property type="entry name" value="Phe_hydrox_C_dim_dom"/>
</dbReference>
<dbReference type="SUPFAM" id="SSF52833">
    <property type="entry name" value="Thioredoxin-like"/>
    <property type="match status" value="1"/>
</dbReference>
<keyword evidence="5" id="KW-0560">Oxidoreductase</keyword>
<dbReference type="EMBL" id="MU853224">
    <property type="protein sequence ID" value="KAK4127996.1"/>
    <property type="molecule type" value="Genomic_DNA"/>
</dbReference>
<dbReference type="Pfam" id="PF07976">
    <property type="entry name" value="Phe_hydrox_dim"/>
    <property type="match status" value="1"/>
</dbReference>
<dbReference type="GeneID" id="87825243"/>
<feature type="domain" description="Phenol hydroxylase-like C-terminal dimerisation" evidence="7">
    <location>
        <begin position="522"/>
        <end position="573"/>
    </location>
</feature>
<dbReference type="RefSeq" id="XP_062651767.1">
    <property type="nucleotide sequence ID" value="XM_062788473.1"/>
</dbReference>
<comment type="cofactor">
    <cofactor evidence="1">
        <name>FAD</name>
        <dbReference type="ChEBI" id="CHEBI:57692"/>
    </cofactor>
</comment>
<dbReference type="Pfam" id="PF01494">
    <property type="entry name" value="FAD_binding_3"/>
    <property type="match status" value="1"/>
</dbReference>
<reference evidence="8" key="2">
    <citation type="submission" date="2023-05" db="EMBL/GenBank/DDBJ databases">
        <authorList>
            <consortium name="Lawrence Berkeley National Laboratory"/>
            <person name="Steindorff A."/>
            <person name="Hensen N."/>
            <person name="Bonometti L."/>
            <person name="Westerberg I."/>
            <person name="Brannstrom I.O."/>
            <person name="Guillou S."/>
            <person name="Cros-Aarteil S."/>
            <person name="Calhoun S."/>
            <person name="Haridas S."/>
            <person name="Kuo A."/>
            <person name="Mondo S."/>
            <person name="Pangilinan J."/>
            <person name="Riley R."/>
            <person name="Labutti K."/>
            <person name="Andreopoulos B."/>
            <person name="Lipzen A."/>
            <person name="Chen C."/>
            <person name="Yanf M."/>
            <person name="Daum C."/>
            <person name="Ng V."/>
            <person name="Clum A."/>
            <person name="Ohm R."/>
            <person name="Martin F."/>
            <person name="Silar P."/>
            <person name="Natvig D."/>
            <person name="Lalanne C."/>
            <person name="Gautier V."/>
            <person name="Ament-Velasquez S.L."/>
            <person name="Kruys A."/>
            <person name="Hutchinson M.I."/>
            <person name="Powell A.J."/>
            <person name="Barry K."/>
            <person name="Miller A.N."/>
            <person name="Grigoriev I.V."/>
            <person name="Debuchy R."/>
            <person name="Gladieux P."/>
            <person name="Thoren M.H."/>
            <person name="Johannesson H."/>
        </authorList>
    </citation>
    <scope>NUCLEOTIDE SEQUENCE</scope>
    <source>
        <strain evidence="8">CBS 731.68</strain>
    </source>
</reference>
<dbReference type="Gene3D" id="3.50.50.60">
    <property type="entry name" value="FAD/NAD(P)-binding domain"/>
    <property type="match status" value="1"/>
</dbReference>
<dbReference type="InterPro" id="IPR002938">
    <property type="entry name" value="FAD-bd"/>
</dbReference>
<evidence type="ECO:0000313" key="9">
    <source>
        <dbReference type="Proteomes" id="UP001302602"/>
    </source>
</evidence>
<dbReference type="PANTHER" id="PTHR43004">
    <property type="entry name" value="TRK SYSTEM POTASSIUM UPTAKE PROTEIN"/>
    <property type="match status" value="1"/>
</dbReference>